<dbReference type="Pfam" id="PF00583">
    <property type="entry name" value="Acetyltransf_1"/>
    <property type="match status" value="1"/>
</dbReference>
<dbReference type="InterPro" id="IPR000182">
    <property type="entry name" value="GNAT_dom"/>
</dbReference>
<evidence type="ECO:0000313" key="3">
    <source>
        <dbReference type="Proteomes" id="UP000279422"/>
    </source>
</evidence>
<proteinExistence type="predicted"/>
<evidence type="ECO:0000259" key="1">
    <source>
        <dbReference type="PROSITE" id="PS51186"/>
    </source>
</evidence>
<organism evidence="2 3">
    <name type="scientific">Aerophobetes bacterium</name>
    <dbReference type="NCBI Taxonomy" id="2030807"/>
    <lineage>
        <taxon>Bacteria</taxon>
        <taxon>Candidatus Aerophobota</taxon>
    </lineage>
</organism>
<dbReference type="AlphaFoldDB" id="A0A497E663"/>
<dbReference type="GO" id="GO:0016747">
    <property type="term" value="F:acyltransferase activity, transferring groups other than amino-acyl groups"/>
    <property type="evidence" value="ECO:0007669"/>
    <property type="project" value="InterPro"/>
</dbReference>
<sequence length="237" mass="28687">MGLTGIYSEKGWEEGKLMSDVEVRKYRAQDRQSIRDICCDTGFFGRPIELVFRDRELFADLFTRYYTDEEPESAFVAECKGEVIGYLLGCKDSKKFRKYLISKVILPRLPELIWRYFTWYDKRDREYVRWLLFRSWKEMPKTPENAAHFHFDLRKEYRGKGIGKRLLNRFIIYLKENKVKRVYGGVLSFERKRTEKLYRRVGFKIYDKKKVSMWKDEGGEKIFWLRVVKEIGEENEP</sequence>
<dbReference type="EMBL" id="QMPZ01000001">
    <property type="protein sequence ID" value="RLE10835.1"/>
    <property type="molecule type" value="Genomic_DNA"/>
</dbReference>
<name>A0A497E663_UNCAE</name>
<dbReference type="Gene3D" id="3.40.630.30">
    <property type="match status" value="1"/>
</dbReference>
<comment type="caution">
    <text evidence="2">The sequence shown here is derived from an EMBL/GenBank/DDBJ whole genome shotgun (WGS) entry which is preliminary data.</text>
</comment>
<feature type="domain" description="N-acetyltransferase" evidence="1">
    <location>
        <begin position="21"/>
        <end position="218"/>
    </location>
</feature>
<accession>A0A497E663</accession>
<dbReference type="Proteomes" id="UP000279422">
    <property type="component" value="Unassembled WGS sequence"/>
</dbReference>
<dbReference type="InterPro" id="IPR016181">
    <property type="entry name" value="Acyl_CoA_acyltransferase"/>
</dbReference>
<dbReference type="CDD" id="cd04301">
    <property type="entry name" value="NAT_SF"/>
    <property type="match status" value="1"/>
</dbReference>
<keyword evidence="2" id="KW-0808">Transferase</keyword>
<evidence type="ECO:0000313" key="2">
    <source>
        <dbReference type="EMBL" id="RLE10835.1"/>
    </source>
</evidence>
<reference evidence="2 3" key="1">
    <citation type="submission" date="2018-06" db="EMBL/GenBank/DDBJ databases">
        <title>Extensive metabolic versatility and redundancy in microbially diverse, dynamic hydrothermal sediments.</title>
        <authorList>
            <person name="Dombrowski N."/>
            <person name="Teske A."/>
            <person name="Baker B.J."/>
        </authorList>
    </citation>
    <scope>NUCLEOTIDE SEQUENCE [LARGE SCALE GENOMIC DNA]</scope>
    <source>
        <strain evidence="2">B47_G16</strain>
    </source>
</reference>
<dbReference type="SUPFAM" id="SSF55729">
    <property type="entry name" value="Acyl-CoA N-acyltransferases (Nat)"/>
    <property type="match status" value="1"/>
</dbReference>
<gene>
    <name evidence="2" type="ORF">DRJ00_00010</name>
</gene>
<dbReference type="PROSITE" id="PS51186">
    <property type="entry name" value="GNAT"/>
    <property type="match status" value="1"/>
</dbReference>
<protein>
    <submittedName>
        <fullName evidence="2">GNAT family acetyltransferase</fullName>
    </submittedName>
</protein>